<sequence>MSDEGLVTSGSRGNSIADRAASGSWSGIFGGGLAAIADAAKAVAVAVETQQLSVDPHLVDAMIKKLTAMKDELASIAERRNELSQETKIGGGYAMAVSRDSMNFGRQAAQQITELGKAIDSLKTQIEKSRASYHNADQAGSDSFNKINGKS</sequence>
<keyword evidence="3" id="KW-1185">Reference proteome</keyword>
<evidence type="ECO:0000256" key="1">
    <source>
        <dbReference type="SAM" id="MobiDB-lite"/>
    </source>
</evidence>
<name>A0ABQ2UTS8_9PSEU</name>
<protein>
    <recommendedName>
        <fullName evidence="4">Excreted virulence factor EspC, type VII ESX diderm</fullName>
    </recommendedName>
</protein>
<comment type="caution">
    <text evidence="2">The sequence shown here is derived from an EMBL/GenBank/DDBJ whole genome shotgun (WGS) entry which is preliminary data.</text>
</comment>
<gene>
    <name evidence="2" type="ORF">GCM10010178_52860</name>
</gene>
<feature type="compositionally biased region" description="Polar residues" evidence="1">
    <location>
        <begin position="138"/>
        <end position="151"/>
    </location>
</feature>
<dbReference type="RefSeq" id="WP_189256406.1">
    <property type="nucleotide sequence ID" value="NZ_BMRE01000025.1"/>
</dbReference>
<reference evidence="3" key="1">
    <citation type="journal article" date="2019" name="Int. J. Syst. Evol. Microbiol.">
        <title>The Global Catalogue of Microorganisms (GCM) 10K type strain sequencing project: providing services to taxonomists for standard genome sequencing and annotation.</title>
        <authorList>
            <consortium name="The Broad Institute Genomics Platform"/>
            <consortium name="The Broad Institute Genome Sequencing Center for Infectious Disease"/>
            <person name="Wu L."/>
            <person name="Ma J."/>
        </authorList>
    </citation>
    <scope>NUCLEOTIDE SEQUENCE [LARGE SCALE GENOMIC DNA]</scope>
    <source>
        <strain evidence="3">JCM 3296</strain>
    </source>
</reference>
<feature type="region of interest" description="Disordered" evidence="1">
    <location>
        <begin position="130"/>
        <end position="151"/>
    </location>
</feature>
<dbReference type="Proteomes" id="UP000649573">
    <property type="component" value="Unassembled WGS sequence"/>
</dbReference>
<dbReference type="EMBL" id="BMRE01000025">
    <property type="protein sequence ID" value="GGU53398.1"/>
    <property type="molecule type" value="Genomic_DNA"/>
</dbReference>
<evidence type="ECO:0000313" key="3">
    <source>
        <dbReference type="Proteomes" id="UP000649573"/>
    </source>
</evidence>
<evidence type="ECO:0008006" key="4">
    <source>
        <dbReference type="Google" id="ProtNLM"/>
    </source>
</evidence>
<organism evidence="2 3">
    <name type="scientific">Lentzea flava</name>
    <dbReference type="NCBI Taxonomy" id="103732"/>
    <lineage>
        <taxon>Bacteria</taxon>
        <taxon>Bacillati</taxon>
        <taxon>Actinomycetota</taxon>
        <taxon>Actinomycetes</taxon>
        <taxon>Pseudonocardiales</taxon>
        <taxon>Pseudonocardiaceae</taxon>
        <taxon>Lentzea</taxon>
    </lineage>
</organism>
<evidence type="ECO:0000313" key="2">
    <source>
        <dbReference type="EMBL" id="GGU53398.1"/>
    </source>
</evidence>
<accession>A0ABQ2UTS8</accession>
<proteinExistence type="predicted"/>